<dbReference type="InterPro" id="IPR021109">
    <property type="entry name" value="Peptidase_aspartic_dom_sf"/>
</dbReference>
<gene>
    <name evidence="2" type="ORF">LACBIDRAFT_323160</name>
</gene>
<keyword evidence="3" id="KW-1185">Reference proteome</keyword>
<accession>B0CZB2</accession>
<name>B0CZB2_LACBS</name>
<evidence type="ECO:0000256" key="1">
    <source>
        <dbReference type="SAM" id="MobiDB-lite"/>
    </source>
</evidence>
<dbReference type="RefSeq" id="XP_001876851.1">
    <property type="nucleotide sequence ID" value="XM_001876816.1"/>
</dbReference>
<feature type="region of interest" description="Disordered" evidence="1">
    <location>
        <begin position="175"/>
        <end position="200"/>
    </location>
</feature>
<organism evidence="3">
    <name type="scientific">Laccaria bicolor (strain S238N-H82 / ATCC MYA-4686)</name>
    <name type="common">Bicoloured deceiver</name>
    <name type="synonym">Laccaria laccata var. bicolor</name>
    <dbReference type="NCBI Taxonomy" id="486041"/>
    <lineage>
        <taxon>Eukaryota</taxon>
        <taxon>Fungi</taxon>
        <taxon>Dikarya</taxon>
        <taxon>Basidiomycota</taxon>
        <taxon>Agaricomycotina</taxon>
        <taxon>Agaricomycetes</taxon>
        <taxon>Agaricomycetidae</taxon>
        <taxon>Agaricales</taxon>
        <taxon>Agaricineae</taxon>
        <taxon>Hydnangiaceae</taxon>
        <taxon>Laccaria</taxon>
    </lineage>
</organism>
<evidence type="ECO:0000313" key="3">
    <source>
        <dbReference type="Proteomes" id="UP000001194"/>
    </source>
</evidence>
<dbReference type="KEGG" id="lbc:LACBIDRAFT_323160"/>
<dbReference type="CDD" id="cd00303">
    <property type="entry name" value="retropepsin_like"/>
    <property type="match status" value="1"/>
</dbReference>
<dbReference type="HOGENOM" id="CLU_018255_1_0_1"/>
<dbReference type="GeneID" id="6072435"/>
<feature type="region of interest" description="Disordered" evidence="1">
    <location>
        <begin position="423"/>
        <end position="456"/>
    </location>
</feature>
<dbReference type="AlphaFoldDB" id="B0CZB2"/>
<sequence length="819" mass="91613">MGKYGGVENLAPYTGLSSSSFLFTLTLPLIHDLELFTPRVIQSRITLFFEHHPNRAFHSSWSSLSTKSRAQHTFDFTERASYYKRIYSCPSPVQSRLVVIVPYARIYLPPPLILQLQSLFPILDNRRATRKNVAQQGLHLEPPLIVPTRVRKKSVPAETSSPSLSPLPLSIASPPVLSNNPIPRPTPDSPNFSSSSSTSSSLLNFSPVVVSHRNRMSSTNIATVARHPGHKVAPVLSDGVTTPVALLDWENACEDFFANCKEPIPDEKKVSKVTGGLQNNRINEYIRNNRVRLHSLKFPEFMSELRETFLPTDWAKETHRKILAARMALDQPFYNFCTDMVSLNNLLAGSTLHLSEQRIKEQIFNNITEDLREKLEDSPTELAALNVLPFPKWMNFISETDVKMAKAIKRNMKRYALELEKEEKKKRILSGPPHTANASSSGGADNRHPYTQNAYRSRNTLPPLTEQERALIYEHKGCLKCRRLYTDHIGRDCNNDFPETHVVITPTMAATAKAEWEKRRQNKDKHQYLTGFNVLGLVLKLLEIPQKTAVCGLFAVRSGLLTSGEKADRLRLRLTPLGIKKPDRTGLSNTKGKPLNRGPAPITSAPAVAAIVEESSEPSGDEEDDENEKSGIVAMTWPSAVALGDSDSDESVSPPLTFPNLFWDARAIGRDGFLVPVKAMIDNGAHIVLIRPDVVEKLGLERKQLRKPQVINVAMKDDQKKKNSNPVLLSDYVSLSLSTLDNSWTSKPVTAVIAPGLCTNILLGLPFLVHNRIVVDHESPSAFVKETSIDLLNFVPSPRKIARRVKSPRHYYIAIYLRN</sequence>
<protein>
    <submittedName>
        <fullName evidence="2">Predicted protein</fullName>
    </submittedName>
</protein>
<dbReference type="Pfam" id="PF13650">
    <property type="entry name" value="Asp_protease_2"/>
    <property type="match status" value="1"/>
</dbReference>
<feature type="compositionally biased region" description="Polar residues" evidence="1">
    <location>
        <begin position="436"/>
        <end position="456"/>
    </location>
</feature>
<reference evidence="2 3" key="1">
    <citation type="journal article" date="2008" name="Nature">
        <title>The genome of Laccaria bicolor provides insights into mycorrhizal symbiosis.</title>
        <authorList>
            <person name="Martin F."/>
            <person name="Aerts A."/>
            <person name="Ahren D."/>
            <person name="Brun A."/>
            <person name="Danchin E.G.J."/>
            <person name="Duchaussoy F."/>
            <person name="Gibon J."/>
            <person name="Kohler A."/>
            <person name="Lindquist E."/>
            <person name="Pereda V."/>
            <person name="Salamov A."/>
            <person name="Shapiro H.J."/>
            <person name="Wuyts J."/>
            <person name="Blaudez D."/>
            <person name="Buee M."/>
            <person name="Brokstein P."/>
            <person name="Canbaeck B."/>
            <person name="Cohen D."/>
            <person name="Courty P.E."/>
            <person name="Coutinho P.M."/>
            <person name="Delaruelle C."/>
            <person name="Detter J.C."/>
            <person name="Deveau A."/>
            <person name="DiFazio S."/>
            <person name="Duplessis S."/>
            <person name="Fraissinet-Tachet L."/>
            <person name="Lucic E."/>
            <person name="Frey-Klett P."/>
            <person name="Fourrey C."/>
            <person name="Feussner I."/>
            <person name="Gay G."/>
            <person name="Grimwood J."/>
            <person name="Hoegger P.J."/>
            <person name="Jain P."/>
            <person name="Kilaru S."/>
            <person name="Labbe J."/>
            <person name="Lin Y.C."/>
            <person name="Legue V."/>
            <person name="Le Tacon F."/>
            <person name="Marmeisse R."/>
            <person name="Melayah D."/>
            <person name="Montanini B."/>
            <person name="Muratet M."/>
            <person name="Nehls U."/>
            <person name="Niculita-Hirzel H."/>
            <person name="Oudot-Le Secq M.P."/>
            <person name="Peter M."/>
            <person name="Quesneville H."/>
            <person name="Rajashekar B."/>
            <person name="Reich M."/>
            <person name="Rouhier N."/>
            <person name="Schmutz J."/>
            <person name="Yin T."/>
            <person name="Chalot M."/>
            <person name="Henrissat B."/>
            <person name="Kuees U."/>
            <person name="Lucas S."/>
            <person name="Van de Peer Y."/>
            <person name="Podila G.K."/>
            <person name="Polle A."/>
            <person name="Pukkila P.J."/>
            <person name="Richardson P.M."/>
            <person name="Rouze P."/>
            <person name="Sanders I.R."/>
            <person name="Stajich J.E."/>
            <person name="Tunlid A."/>
            <person name="Tuskan G."/>
            <person name="Grigoriev I.V."/>
        </authorList>
    </citation>
    <scope>NUCLEOTIDE SEQUENCE [LARGE SCALE GENOMIC DNA]</scope>
    <source>
        <strain evidence="3">S238N-H82 / ATCC MYA-4686</strain>
    </source>
</reference>
<evidence type="ECO:0000313" key="2">
    <source>
        <dbReference type="EMBL" id="EDR12587.1"/>
    </source>
</evidence>
<dbReference type="Gene3D" id="2.40.70.10">
    <property type="entry name" value="Acid Proteases"/>
    <property type="match status" value="1"/>
</dbReference>
<feature type="compositionally biased region" description="Low complexity" evidence="1">
    <location>
        <begin position="189"/>
        <end position="200"/>
    </location>
</feature>
<dbReference type="Proteomes" id="UP000001194">
    <property type="component" value="Unassembled WGS sequence"/>
</dbReference>
<feature type="region of interest" description="Disordered" evidence="1">
    <location>
        <begin position="581"/>
        <end position="600"/>
    </location>
</feature>
<dbReference type="InParanoid" id="B0CZB2"/>
<dbReference type="EMBL" id="DS547094">
    <property type="protein sequence ID" value="EDR12587.1"/>
    <property type="molecule type" value="Genomic_DNA"/>
</dbReference>
<dbReference type="OrthoDB" id="2369050at2759"/>
<proteinExistence type="predicted"/>